<name>A0A1I0U0I7_9NOCA</name>
<dbReference type="CDD" id="cd00093">
    <property type="entry name" value="HTH_XRE"/>
    <property type="match status" value="1"/>
</dbReference>
<dbReference type="GO" id="GO:0003700">
    <property type="term" value="F:DNA-binding transcription factor activity"/>
    <property type="evidence" value="ECO:0007669"/>
    <property type="project" value="TreeGrafter"/>
</dbReference>
<protein>
    <submittedName>
        <fullName evidence="3">Helix-turn-helix transcriptional regulator</fullName>
    </submittedName>
    <submittedName>
        <fullName evidence="4">Transcriptional regulator, XRE family with cupin sensor</fullName>
    </submittedName>
</protein>
<dbReference type="RefSeq" id="WP_068102996.1">
    <property type="nucleotide sequence ID" value="NZ_FOJN01000011.1"/>
</dbReference>
<dbReference type="Gene3D" id="2.60.120.10">
    <property type="entry name" value="Jelly Rolls"/>
    <property type="match status" value="1"/>
</dbReference>
<feature type="domain" description="HTH cro/C1-type" evidence="2">
    <location>
        <begin position="18"/>
        <end position="72"/>
    </location>
</feature>
<dbReference type="EMBL" id="JABUKG010000018">
    <property type="protein sequence ID" value="MBY6322278.1"/>
    <property type="molecule type" value="Genomic_DNA"/>
</dbReference>
<dbReference type="GeneID" id="85486735"/>
<evidence type="ECO:0000313" key="4">
    <source>
        <dbReference type="EMBL" id="SFA57629.1"/>
    </source>
</evidence>
<accession>A0A1I0U0I7</accession>
<gene>
    <name evidence="3" type="ORF">HQ605_15725</name>
    <name evidence="4" type="ORF">SAMN05444374_111164</name>
</gene>
<evidence type="ECO:0000313" key="3">
    <source>
        <dbReference type="EMBL" id="MBY6322278.1"/>
    </source>
</evidence>
<dbReference type="InterPro" id="IPR050807">
    <property type="entry name" value="TransReg_Diox_bact_type"/>
</dbReference>
<reference evidence="4 5" key="1">
    <citation type="submission" date="2016-10" db="EMBL/GenBank/DDBJ databases">
        <authorList>
            <person name="de Groot N.N."/>
        </authorList>
    </citation>
    <scope>NUCLEOTIDE SEQUENCE [LARGE SCALE GENOMIC DNA]</scope>
    <source>
        <strain evidence="4 5">DSM 44908</strain>
    </source>
</reference>
<dbReference type="CDD" id="cd02209">
    <property type="entry name" value="cupin_XRE_C"/>
    <property type="match status" value="1"/>
</dbReference>
<keyword evidence="1" id="KW-0238">DNA-binding</keyword>
<evidence type="ECO:0000313" key="6">
    <source>
        <dbReference type="Proteomes" id="UP001520140"/>
    </source>
</evidence>
<dbReference type="PROSITE" id="PS50943">
    <property type="entry name" value="HTH_CROC1"/>
    <property type="match status" value="1"/>
</dbReference>
<organism evidence="4 5">
    <name type="scientific">Rhodococcoides kroppenstedtii</name>
    <dbReference type="NCBI Taxonomy" id="293050"/>
    <lineage>
        <taxon>Bacteria</taxon>
        <taxon>Bacillati</taxon>
        <taxon>Actinomycetota</taxon>
        <taxon>Actinomycetes</taxon>
        <taxon>Mycobacteriales</taxon>
        <taxon>Nocardiaceae</taxon>
        <taxon>Rhodococcoides</taxon>
    </lineage>
</organism>
<evidence type="ECO:0000256" key="1">
    <source>
        <dbReference type="ARBA" id="ARBA00023125"/>
    </source>
</evidence>
<dbReference type="Gene3D" id="1.10.260.40">
    <property type="entry name" value="lambda repressor-like DNA-binding domains"/>
    <property type="match status" value="1"/>
</dbReference>
<dbReference type="InterPro" id="IPR010982">
    <property type="entry name" value="Lambda_DNA-bd_dom_sf"/>
</dbReference>
<evidence type="ECO:0000313" key="5">
    <source>
        <dbReference type="Proteomes" id="UP000182054"/>
    </source>
</evidence>
<dbReference type="Pfam" id="PF01381">
    <property type="entry name" value="HTH_3"/>
    <property type="match status" value="1"/>
</dbReference>
<dbReference type="SUPFAM" id="SSF47413">
    <property type="entry name" value="lambda repressor-like DNA-binding domains"/>
    <property type="match status" value="1"/>
</dbReference>
<dbReference type="SMART" id="SM00530">
    <property type="entry name" value="HTH_XRE"/>
    <property type="match status" value="1"/>
</dbReference>
<dbReference type="PANTHER" id="PTHR46797:SF1">
    <property type="entry name" value="METHYLPHOSPHONATE SYNTHASE"/>
    <property type="match status" value="1"/>
</dbReference>
<evidence type="ECO:0000259" key="2">
    <source>
        <dbReference type="PROSITE" id="PS50943"/>
    </source>
</evidence>
<dbReference type="GO" id="GO:0005829">
    <property type="term" value="C:cytosol"/>
    <property type="evidence" value="ECO:0007669"/>
    <property type="project" value="TreeGrafter"/>
</dbReference>
<dbReference type="InterPro" id="IPR011051">
    <property type="entry name" value="RmlC_Cupin_sf"/>
</dbReference>
<dbReference type="InterPro" id="IPR014710">
    <property type="entry name" value="RmlC-like_jellyroll"/>
</dbReference>
<reference evidence="3 6" key="2">
    <citation type="submission" date="2020-06" db="EMBL/GenBank/DDBJ databases">
        <title>Taxonomy, biology and ecology of Rhodococcus bacteria occurring in California pistachio and other woody hosts as revealed by genome sequence analyses.</title>
        <authorList>
            <person name="Gai Y."/>
            <person name="Riely B."/>
        </authorList>
    </citation>
    <scope>NUCLEOTIDE SEQUENCE [LARGE SCALE GENOMIC DNA]</scope>
    <source>
        <strain evidence="3 6">BP-284</strain>
    </source>
</reference>
<dbReference type="GO" id="GO:0003677">
    <property type="term" value="F:DNA binding"/>
    <property type="evidence" value="ECO:0007669"/>
    <property type="project" value="UniProtKB-KW"/>
</dbReference>
<proteinExistence type="predicted"/>
<dbReference type="PANTHER" id="PTHR46797">
    <property type="entry name" value="HTH-TYPE TRANSCRIPTIONAL REGULATOR"/>
    <property type="match status" value="1"/>
</dbReference>
<sequence>MVAVPSDRAPIAAIAASLVRERRRTGLSLAEVARRAGIAKSTLSQLESGTGNPSVETLWALSVTLDVPFARLVEPTRQEVRLVRRGEGPAIASDAAEYSATLLTSCPPNARRDVYLIAADPGSPRLSDPHMHGVVEHVVLGTGRARLGPVDDPVELLPGDYLSYPGDVPHVFEALEPGTTATMITEQY</sequence>
<dbReference type="AlphaFoldDB" id="A0A1I0U0I7"/>
<dbReference type="Proteomes" id="UP000182054">
    <property type="component" value="Unassembled WGS sequence"/>
</dbReference>
<dbReference type="EMBL" id="FOJN01000011">
    <property type="protein sequence ID" value="SFA57629.1"/>
    <property type="molecule type" value="Genomic_DNA"/>
</dbReference>
<dbReference type="InterPro" id="IPR001387">
    <property type="entry name" value="Cro/C1-type_HTH"/>
</dbReference>
<dbReference type="Proteomes" id="UP001520140">
    <property type="component" value="Unassembled WGS sequence"/>
</dbReference>
<dbReference type="SUPFAM" id="SSF51182">
    <property type="entry name" value="RmlC-like cupins"/>
    <property type="match status" value="1"/>
</dbReference>
<keyword evidence="6" id="KW-1185">Reference proteome</keyword>
<dbReference type="OrthoDB" id="5584941at2"/>